<protein>
    <submittedName>
        <fullName evidence="2">Uncharacterized protein</fullName>
    </submittedName>
</protein>
<feature type="compositionally biased region" description="Basic and acidic residues" evidence="1">
    <location>
        <begin position="1"/>
        <end position="12"/>
    </location>
</feature>
<proteinExistence type="predicted"/>
<feature type="region of interest" description="Disordered" evidence="1">
    <location>
        <begin position="1"/>
        <end position="97"/>
    </location>
</feature>
<sequence length="97" mass="10713">MARSVADARENRAGQNTANDDDGQRSYPRNDNTGIPLDSIVTPRKLKRARDRIDALPSLDPESDRFIEDTSATSAPENHPSRRIVPRTTLSTPSPSK</sequence>
<reference evidence="2 3" key="1">
    <citation type="journal article" date="2025" name="Microbiol. Resour. Announc.">
        <title>Draft genome sequences for Neonectria magnoliae and Neonectria punicea, canker pathogens of Liriodendron tulipifera and Acer saccharum in West Virginia.</title>
        <authorList>
            <person name="Petronek H.M."/>
            <person name="Kasson M.T."/>
            <person name="Metheny A.M."/>
            <person name="Stauder C.M."/>
            <person name="Lovett B."/>
            <person name="Lynch S.C."/>
            <person name="Garnas J.R."/>
            <person name="Kasson L.R."/>
            <person name="Stajich J.E."/>
        </authorList>
    </citation>
    <scope>NUCLEOTIDE SEQUENCE [LARGE SCALE GENOMIC DNA]</scope>
    <source>
        <strain evidence="2 3">NRRL 64653</strain>
    </source>
</reference>
<evidence type="ECO:0000256" key="1">
    <source>
        <dbReference type="SAM" id="MobiDB-lite"/>
    </source>
</evidence>
<organism evidence="2 3">
    <name type="scientific">Neonectria punicea</name>
    <dbReference type="NCBI Taxonomy" id="979145"/>
    <lineage>
        <taxon>Eukaryota</taxon>
        <taxon>Fungi</taxon>
        <taxon>Dikarya</taxon>
        <taxon>Ascomycota</taxon>
        <taxon>Pezizomycotina</taxon>
        <taxon>Sordariomycetes</taxon>
        <taxon>Hypocreomycetidae</taxon>
        <taxon>Hypocreales</taxon>
        <taxon>Nectriaceae</taxon>
        <taxon>Neonectria</taxon>
    </lineage>
</organism>
<feature type="compositionally biased region" description="Polar residues" evidence="1">
    <location>
        <begin position="88"/>
        <end position="97"/>
    </location>
</feature>
<dbReference type="Proteomes" id="UP001498476">
    <property type="component" value="Unassembled WGS sequence"/>
</dbReference>
<accession>A0ABR1GZ70</accession>
<evidence type="ECO:0000313" key="3">
    <source>
        <dbReference type="Proteomes" id="UP001498476"/>
    </source>
</evidence>
<keyword evidence="3" id="KW-1185">Reference proteome</keyword>
<comment type="caution">
    <text evidence="2">The sequence shown here is derived from an EMBL/GenBank/DDBJ whole genome shotgun (WGS) entry which is preliminary data.</text>
</comment>
<name>A0ABR1GZ70_9HYPO</name>
<gene>
    <name evidence="2" type="ORF">QQX98_007039</name>
</gene>
<dbReference type="EMBL" id="JAZAVJ010000111">
    <property type="protein sequence ID" value="KAK7414096.1"/>
    <property type="molecule type" value="Genomic_DNA"/>
</dbReference>
<evidence type="ECO:0000313" key="2">
    <source>
        <dbReference type="EMBL" id="KAK7414096.1"/>
    </source>
</evidence>